<sequence>MTDATTLTDHHGRAEGTPEGRRDRFEWLVLAALGLLAFAVLGGLVLRTIVKGGVVTGGDGFLVVDPLQYLNWLRQSSQHFAAANLYDFGPLDYTFVHPGVLLSGLAYRLGVGLVVSYALAKPFAIAALFFGVTGIVHRHIPRRSDRRIAMVIGLFYCAPAAALAGWTLAPGAAAKFQLDFAGGETWTGSYLWGYVFSAVAVGLVPLGLLAWERGRDGNKKMVALAAVCAVFAAWLQPWQGATLMVAIAVTEAIRFKSDGRSVGAVAKSALPVLVAPLVPLIYYFVLSKTDPAWELAGKANDLPRWPVWVLIATLAPLAIPAAWSYRPGGDRWGSAGSVALRMWPIAALLVYYAPLGTFPFHAVQGIQFPLAILAVLALRDALKTKQLGRLLAAVLVGLLVVPGTVYRVTQMRDAVNAGLQPFFLTADERSALRWLDENPESGGVVTENYLATVIPAYTGRQSWLGADSWTPQSPVRRKQLDRLFAGQLSTAEARSLLVRRGGGFIIEDCRAKPGFFRTVRPFTRVVWKQGCVTVLRISGAPTR</sequence>
<name>A0A6J7CM49_9ZZZZ</name>
<keyword evidence="1" id="KW-0812">Transmembrane</keyword>
<accession>A0A6J7CM49</accession>
<reference evidence="2" key="1">
    <citation type="submission" date="2020-05" db="EMBL/GenBank/DDBJ databases">
        <authorList>
            <person name="Chiriac C."/>
            <person name="Salcher M."/>
            <person name="Ghai R."/>
            <person name="Kavagutti S V."/>
        </authorList>
    </citation>
    <scope>NUCLEOTIDE SEQUENCE</scope>
</reference>
<feature type="transmembrane region" description="Helical" evidence="1">
    <location>
        <begin position="148"/>
        <end position="169"/>
    </location>
</feature>
<feature type="transmembrane region" description="Helical" evidence="1">
    <location>
        <begin position="27"/>
        <end position="50"/>
    </location>
</feature>
<feature type="transmembrane region" description="Helical" evidence="1">
    <location>
        <begin position="189"/>
        <end position="211"/>
    </location>
</feature>
<keyword evidence="1" id="KW-0472">Membrane</keyword>
<dbReference type="EMBL" id="CAFBLU010000001">
    <property type="protein sequence ID" value="CAB4859642.1"/>
    <property type="molecule type" value="Genomic_DNA"/>
</dbReference>
<proteinExistence type="predicted"/>
<feature type="transmembrane region" description="Helical" evidence="1">
    <location>
        <begin position="305"/>
        <end position="325"/>
    </location>
</feature>
<evidence type="ECO:0000256" key="1">
    <source>
        <dbReference type="SAM" id="Phobius"/>
    </source>
</evidence>
<dbReference type="AlphaFoldDB" id="A0A6J7CM49"/>
<evidence type="ECO:0000313" key="2">
    <source>
        <dbReference type="EMBL" id="CAB4859642.1"/>
    </source>
</evidence>
<keyword evidence="1" id="KW-1133">Transmembrane helix</keyword>
<feature type="transmembrane region" description="Helical" evidence="1">
    <location>
        <begin position="264"/>
        <end position="285"/>
    </location>
</feature>
<feature type="transmembrane region" description="Helical" evidence="1">
    <location>
        <begin position="390"/>
        <end position="409"/>
    </location>
</feature>
<gene>
    <name evidence="2" type="ORF">UFOPK3444_00102</name>
</gene>
<organism evidence="2">
    <name type="scientific">freshwater metagenome</name>
    <dbReference type="NCBI Taxonomy" id="449393"/>
    <lineage>
        <taxon>unclassified sequences</taxon>
        <taxon>metagenomes</taxon>
        <taxon>ecological metagenomes</taxon>
    </lineage>
</organism>
<protein>
    <submittedName>
        <fullName evidence="2">Unannotated protein</fullName>
    </submittedName>
</protein>
<feature type="transmembrane region" description="Helical" evidence="1">
    <location>
        <begin position="114"/>
        <end position="136"/>
    </location>
</feature>